<dbReference type="InterPro" id="IPR001932">
    <property type="entry name" value="PPM-type_phosphatase-like_dom"/>
</dbReference>
<dbReference type="SMART" id="SM00331">
    <property type="entry name" value="PP2C_SIG"/>
    <property type="match status" value="1"/>
</dbReference>
<dbReference type="RefSeq" id="WP_094289062.1">
    <property type="nucleotide sequence ID" value="NZ_NOIG01000006.1"/>
</dbReference>
<name>A0A235ENP5_9BURK</name>
<evidence type="ECO:0000259" key="1">
    <source>
        <dbReference type="PROSITE" id="PS51746"/>
    </source>
</evidence>
<comment type="caution">
    <text evidence="2">The sequence shown here is derived from an EMBL/GenBank/DDBJ whole genome shotgun (WGS) entry which is preliminary data.</text>
</comment>
<dbReference type="Proteomes" id="UP000215441">
    <property type="component" value="Unassembled WGS sequence"/>
</dbReference>
<evidence type="ECO:0000313" key="2">
    <source>
        <dbReference type="EMBL" id="OYD50393.1"/>
    </source>
</evidence>
<dbReference type="Pfam" id="PF13672">
    <property type="entry name" value="PP2C_2"/>
    <property type="match status" value="1"/>
</dbReference>
<proteinExistence type="predicted"/>
<dbReference type="PROSITE" id="PS51746">
    <property type="entry name" value="PPM_2"/>
    <property type="match status" value="1"/>
</dbReference>
<evidence type="ECO:0000313" key="3">
    <source>
        <dbReference type="Proteomes" id="UP000215441"/>
    </source>
</evidence>
<sequence>MIAHIAGDAHRLQLSVSAITDQGGRASNEDYLGMIDLGPKGFCCTLADGAGGHGNGALAARLTVDAVLGGYRENPMFAPASLASLIFRAEHTVSEEQPTSASRMHMSATVVLLCIEPVSGRALWAHWGDSRLYWFRDGKVHRMTEDHSVVQQLLHAGMYANEDPRSLPNRSVLAGAVGAESQVPPTVLHESIELMEGDAFLLCSDGLWENLHESAMEQALQAAERPDVWLQEMAHVVRSKGRPHQDNLSALAVWVSANPTPN</sequence>
<dbReference type="CDD" id="cd00143">
    <property type="entry name" value="PP2Cc"/>
    <property type="match status" value="1"/>
</dbReference>
<dbReference type="Gene3D" id="3.60.40.10">
    <property type="entry name" value="PPM-type phosphatase domain"/>
    <property type="match status" value="1"/>
</dbReference>
<protein>
    <submittedName>
        <fullName evidence="2">Serine/threonine protein phosphatase</fullName>
    </submittedName>
</protein>
<reference evidence="2 3" key="1">
    <citation type="submission" date="2017-07" db="EMBL/GenBank/DDBJ databases">
        <title>Acidovorax KNDSW TSA 6 genome sequence and assembly.</title>
        <authorList>
            <person name="Mayilraj S."/>
        </authorList>
    </citation>
    <scope>NUCLEOTIDE SEQUENCE [LARGE SCALE GENOMIC DNA]</scope>
    <source>
        <strain evidence="2 3">KNDSW-TSA6</strain>
    </source>
</reference>
<gene>
    <name evidence="2" type="ORF">CBY09_10060</name>
</gene>
<organism evidence="2 3">
    <name type="scientific">Acidovorax kalamii</name>
    <dbReference type="NCBI Taxonomy" id="2004485"/>
    <lineage>
        <taxon>Bacteria</taxon>
        <taxon>Pseudomonadati</taxon>
        <taxon>Pseudomonadota</taxon>
        <taxon>Betaproteobacteria</taxon>
        <taxon>Burkholderiales</taxon>
        <taxon>Comamonadaceae</taxon>
        <taxon>Acidovorax</taxon>
    </lineage>
</organism>
<keyword evidence="3" id="KW-1185">Reference proteome</keyword>
<dbReference type="SMART" id="SM00332">
    <property type="entry name" value="PP2Cc"/>
    <property type="match status" value="1"/>
</dbReference>
<feature type="domain" description="PPM-type phosphatase" evidence="1">
    <location>
        <begin position="15"/>
        <end position="255"/>
    </location>
</feature>
<dbReference type="EMBL" id="NOIG01000006">
    <property type="protein sequence ID" value="OYD50393.1"/>
    <property type="molecule type" value="Genomic_DNA"/>
</dbReference>
<dbReference type="InterPro" id="IPR036457">
    <property type="entry name" value="PPM-type-like_dom_sf"/>
</dbReference>
<accession>A0A235ENP5</accession>
<dbReference type="AlphaFoldDB" id="A0A235ENP5"/>
<dbReference type="SUPFAM" id="SSF81606">
    <property type="entry name" value="PP2C-like"/>
    <property type="match status" value="1"/>
</dbReference>
<dbReference type="OrthoDB" id="9801841at2"/>